<dbReference type="PANTHER" id="PTHR24320">
    <property type="entry name" value="RETINOL DEHYDROGENASE"/>
    <property type="match status" value="1"/>
</dbReference>
<reference evidence="5 6" key="1">
    <citation type="submission" date="2013-03" db="EMBL/GenBank/DDBJ databases">
        <title>The Genome Sequence of Phialophora europaea CBS 101466.</title>
        <authorList>
            <consortium name="The Broad Institute Genomics Platform"/>
            <person name="Cuomo C."/>
            <person name="de Hoog S."/>
            <person name="Gorbushina A."/>
            <person name="Walker B."/>
            <person name="Young S.K."/>
            <person name="Zeng Q."/>
            <person name="Gargeya S."/>
            <person name="Fitzgerald M."/>
            <person name="Haas B."/>
            <person name="Abouelleil A."/>
            <person name="Allen A.W."/>
            <person name="Alvarado L."/>
            <person name="Arachchi H.M."/>
            <person name="Berlin A.M."/>
            <person name="Chapman S.B."/>
            <person name="Gainer-Dewar J."/>
            <person name="Goldberg J."/>
            <person name="Griggs A."/>
            <person name="Gujja S."/>
            <person name="Hansen M."/>
            <person name="Howarth C."/>
            <person name="Imamovic A."/>
            <person name="Ireland A."/>
            <person name="Larimer J."/>
            <person name="McCowan C."/>
            <person name="Murphy C."/>
            <person name="Pearson M."/>
            <person name="Poon T.W."/>
            <person name="Priest M."/>
            <person name="Roberts A."/>
            <person name="Saif S."/>
            <person name="Shea T."/>
            <person name="Sisk P."/>
            <person name="Sykes S."/>
            <person name="Wortman J."/>
            <person name="Nusbaum C."/>
            <person name="Birren B."/>
        </authorList>
    </citation>
    <scope>NUCLEOTIDE SEQUENCE [LARGE SCALE GENOMIC DNA]</scope>
    <source>
        <strain evidence="5 6">CBS 101466</strain>
    </source>
</reference>
<evidence type="ECO:0000256" key="2">
    <source>
        <dbReference type="ARBA" id="ARBA00022857"/>
    </source>
</evidence>
<dbReference type="PANTHER" id="PTHR24320:SF283">
    <property type="entry name" value="RETINOL DEHYDROGENASE 11"/>
    <property type="match status" value="1"/>
</dbReference>
<comment type="similarity">
    <text evidence="1 4">Belongs to the short-chain dehydrogenases/reductases (SDR) family.</text>
</comment>
<dbReference type="EMBL" id="KB822721">
    <property type="protein sequence ID" value="ETN39916.1"/>
    <property type="molecule type" value="Genomic_DNA"/>
</dbReference>
<dbReference type="RefSeq" id="XP_008718701.1">
    <property type="nucleotide sequence ID" value="XM_008720479.1"/>
</dbReference>
<keyword evidence="2" id="KW-0521">NADP</keyword>
<dbReference type="Proteomes" id="UP000030752">
    <property type="component" value="Unassembled WGS sequence"/>
</dbReference>
<dbReference type="Pfam" id="PF00106">
    <property type="entry name" value="adh_short"/>
    <property type="match status" value="1"/>
</dbReference>
<accession>W2RTV3</accession>
<evidence type="ECO:0000256" key="4">
    <source>
        <dbReference type="RuleBase" id="RU000363"/>
    </source>
</evidence>
<evidence type="ECO:0000313" key="5">
    <source>
        <dbReference type="EMBL" id="ETN39916.1"/>
    </source>
</evidence>
<proteinExistence type="inferred from homology"/>
<evidence type="ECO:0000256" key="1">
    <source>
        <dbReference type="ARBA" id="ARBA00006484"/>
    </source>
</evidence>
<dbReference type="PRINTS" id="PR00080">
    <property type="entry name" value="SDRFAMILY"/>
</dbReference>
<organism evidence="5 6">
    <name type="scientific">Cyphellophora europaea (strain CBS 101466)</name>
    <name type="common">Phialophora europaea</name>
    <dbReference type="NCBI Taxonomy" id="1220924"/>
    <lineage>
        <taxon>Eukaryota</taxon>
        <taxon>Fungi</taxon>
        <taxon>Dikarya</taxon>
        <taxon>Ascomycota</taxon>
        <taxon>Pezizomycotina</taxon>
        <taxon>Eurotiomycetes</taxon>
        <taxon>Chaetothyriomycetidae</taxon>
        <taxon>Chaetothyriales</taxon>
        <taxon>Cyphellophoraceae</taxon>
        <taxon>Cyphellophora</taxon>
    </lineage>
</organism>
<dbReference type="PRINTS" id="PR00081">
    <property type="entry name" value="GDHRDH"/>
</dbReference>
<sequence>MTATTNADFDATTEANEVAAAFPEAIKGKTILITGVNVAGIGFSTAEALASQGPKALILSGRTFSKLQESITKLQQAFPTVTHRALVIDLASQASVRAAAAEVLSWPDIPSIDILINNAGIMNVPERTLSPDGIESHFATNHLGHFLLTNLLMPRLLAAAETNPTRGATRIINVSSSAMRDGGVRFSDINYTRPQNQLPEDERHLVATLQAVNGSFDPDTDIYVPPSAYAQSKSANVLFSVALTRRLYRQYGILSVSLHPGAILTELVRYFTPERMERVHGFVKQGFFAWKSRGQGAATALVAALDPALGEIEDRAGREGWGAYLEDCQISEAPGWAVGAEQAERLWDLSEELVGERFGW</sequence>
<dbReference type="AlphaFoldDB" id="W2RTV3"/>
<dbReference type="GeneID" id="19973482"/>
<keyword evidence="6" id="KW-1185">Reference proteome</keyword>
<keyword evidence="3" id="KW-0560">Oxidoreductase</keyword>
<dbReference type="HOGENOM" id="CLU_010194_44_0_1"/>
<dbReference type="SUPFAM" id="SSF51735">
    <property type="entry name" value="NAD(P)-binding Rossmann-fold domains"/>
    <property type="match status" value="1"/>
</dbReference>
<dbReference type="Gene3D" id="3.40.50.720">
    <property type="entry name" value="NAD(P)-binding Rossmann-like Domain"/>
    <property type="match status" value="1"/>
</dbReference>
<dbReference type="eggNOG" id="KOG1208">
    <property type="taxonomic scope" value="Eukaryota"/>
</dbReference>
<evidence type="ECO:0000313" key="6">
    <source>
        <dbReference type="Proteomes" id="UP000030752"/>
    </source>
</evidence>
<gene>
    <name evidence="5" type="ORF">HMPREF1541_06143</name>
</gene>
<protein>
    <recommendedName>
        <fullName evidence="7">NAD(P)-binding protein</fullName>
    </recommendedName>
</protein>
<name>W2RTV3_CYPE1</name>
<dbReference type="InterPro" id="IPR036291">
    <property type="entry name" value="NAD(P)-bd_dom_sf"/>
</dbReference>
<dbReference type="InterPro" id="IPR002347">
    <property type="entry name" value="SDR_fam"/>
</dbReference>
<dbReference type="OrthoDB" id="191139at2759"/>
<evidence type="ECO:0000256" key="3">
    <source>
        <dbReference type="ARBA" id="ARBA00023002"/>
    </source>
</evidence>
<dbReference type="VEuPathDB" id="FungiDB:HMPREF1541_06143"/>
<dbReference type="STRING" id="1220924.W2RTV3"/>
<evidence type="ECO:0008006" key="7">
    <source>
        <dbReference type="Google" id="ProtNLM"/>
    </source>
</evidence>
<dbReference type="GO" id="GO:0016491">
    <property type="term" value="F:oxidoreductase activity"/>
    <property type="evidence" value="ECO:0007669"/>
    <property type="project" value="UniProtKB-KW"/>
</dbReference>
<dbReference type="InParanoid" id="W2RTV3"/>